<dbReference type="AlphaFoldDB" id="G2DA49"/>
<dbReference type="PATRIC" id="fig|1048808.3.peg.437"/>
<dbReference type="Proteomes" id="UP000004491">
    <property type="component" value="Unassembled WGS sequence"/>
</dbReference>
<organism evidence="1 2">
    <name type="scientific">endosymbiont of Riftia pachyptila</name>
    <name type="common">vent Ph05</name>
    <dbReference type="NCBI Taxonomy" id="1048808"/>
    <lineage>
        <taxon>Bacteria</taxon>
        <taxon>Pseudomonadati</taxon>
        <taxon>Pseudomonadota</taxon>
        <taxon>Gammaproteobacteria</taxon>
        <taxon>sulfur-oxidizing symbionts</taxon>
    </lineage>
</organism>
<gene>
    <name evidence="1" type="ORF">Rifp1Sym_ag00490</name>
</gene>
<dbReference type="EMBL" id="AFOC01000007">
    <property type="protein sequence ID" value="EGV52544.1"/>
    <property type="molecule type" value="Genomic_DNA"/>
</dbReference>
<comment type="caution">
    <text evidence="1">The sequence shown here is derived from an EMBL/GenBank/DDBJ whole genome shotgun (WGS) entry which is preliminary data.</text>
</comment>
<evidence type="ECO:0000313" key="2">
    <source>
        <dbReference type="Proteomes" id="UP000004491"/>
    </source>
</evidence>
<sequence>MLRQFEWIRDGKRRNANPDMVKQIKGFSDMDMKMVINYVSRQKVPAKDLAPSTDYQNPDYD</sequence>
<keyword evidence="2" id="KW-1185">Reference proteome</keyword>
<proteinExistence type="predicted"/>
<reference evidence="1" key="1">
    <citation type="journal article" date="2011" name="ISME J.">
        <title>The endosymbionts of the deep-sea tubeworms Riftia pachyptila and Tevnia jerichonana share an identical physiology as revealed by proteogenomic analyses.</title>
        <authorList>
            <person name="Gardebrecht A."/>
            <person name="Markert S."/>
            <person name="Felbeck H."/>
            <person name="Thuermer A."/>
            <person name="Albrecht D."/>
            <person name="Wollherr A."/>
            <person name="Kabisch J."/>
            <person name="Lehmann R."/>
            <person name="Daniel R."/>
            <person name="Liesegang H."/>
            <person name="Hecker M."/>
            <person name="Sievert S.M."/>
            <person name="Schweder T."/>
        </authorList>
    </citation>
    <scope>NUCLEOTIDE SEQUENCE [LARGE SCALE GENOMIC DNA]</scope>
</reference>
<accession>G2DA49</accession>
<name>G2DA49_9GAMM</name>
<evidence type="ECO:0000313" key="1">
    <source>
        <dbReference type="EMBL" id="EGV52544.1"/>
    </source>
</evidence>
<protein>
    <submittedName>
        <fullName evidence="1">Cytochrome c553</fullName>
    </submittedName>
</protein>